<dbReference type="SUPFAM" id="SSF48179">
    <property type="entry name" value="6-phosphogluconate dehydrogenase C-terminal domain-like"/>
    <property type="match status" value="1"/>
</dbReference>
<dbReference type="Gene3D" id="3.40.50.720">
    <property type="entry name" value="NAD(P)-binding Rossmann-like Domain"/>
    <property type="match status" value="1"/>
</dbReference>
<dbReference type="Pfam" id="PF03807">
    <property type="entry name" value="F420_oxidored"/>
    <property type="match status" value="1"/>
</dbReference>
<keyword evidence="10" id="KW-1185">Reference proteome</keyword>
<dbReference type="HAMAP" id="MF_01925">
    <property type="entry name" value="P5C_reductase"/>
    <property type="match status" value="1"/>
</dbReference>
<evidence type="ECO:0000256" key="5">
    <source>
        <dbReference type="NCBIfam" id="TIGR00112"/>
    </source>
</evidence>
<dbReference type="GO" id="GO:0004735">
    <property type="term" value="F:pyrroline-5-carboxylate reductase activity"/>
    <property type="evidence" value="ECO:0007669"/>
    <property type="project" value="UniProtKB-UniRule"/>
</dbReference>
<dbReference type="Proteomes" id="UP000559404">
    <property type="component" value="Unassembled WGS sequence"/>
</dbReference>
<feature type="domain" description="Pyrroline-5-carboxylate reductase catalytic N-terminal" evidence="7">
    <location>
        <begin position="10"/>
        <end position="102"/>
    </location>
</feature>
<reference evidence="9 10" key="1">
    <citation type="submission" date="2020-07" db="EMBL/GenBank/DDBJ databases">
        <authorList>
            <person name="Li M."/>
        </authorList>
    </citation>
    <scope>NUCLEOTIDE SEQUENCE [LARGE SCALE GENOMIC DNA]</scope>
    <source>
        <strain evidence="9 10">DSM 23284</strain>
    </source>
</reference>
<comment type="catalytic activity">
    <reaction evidence="4">
        <text>L-proline + NAD(+) = (S)-1-pyrroline-5-carboxylate + NADH + 2 H(+)</text>
        <dbReference type="Rhea" id="RHEA:14105"/>
        <dbReference type="ChEBI" id="CHEBI:15378"/>
        <dbReference type="ChEBI" id="CHEBI:17388"/>
        <dbReference type="ChEBI" id="CHEBI:57540"/>
        <dbReference type="ChEBI" id="CHEBI:57945"/>
        <dbReference type="ChEBI" id="CHEBI:60039"/>
        <dbReference type="EC" id="1.5.1.2"/>
    </reaction>
</comment>
<dbReference type="PANTHER" id="PTHR11645:SF0">
    <property type="entry name" value="PYRROLINE-5-CARBOXYLATE REDUCTASE 3"/>
    <property type="match status" value="1"/>
</dbReference>
<reference evidence="9 10" key="2">
    <citation type="submission" date="2020-08" db="EMBL/GenBank/DDBJ databases">
        <title>Stappia taiwanensis sp. nov., isolated from a coastal thermal spring.</title>
        <authorList>
            <person name="Kampfer P."/>
        </authorList>
    </citation>
    <scope>NUCLEOTIDE SEQUENCE [LARGE SCALE GENOMIC DNA]</scope>
    <source>
        <strain evidence="9 10">DSM 23284</strain>
    </source>
</reference>
<organism evidence="9 10">
    <name type="scientific">Stappia taiwanensis</name>
    <dbReference type="NCBI Taxonomy" id="992267"/>
    <lineage>
        <taxon>Bacteria</taxon>
        <taxon>Pseudomonadati</taxon>
        <taxon>Pseudomonadota</taxon>
        <taxon>Alphaproteobacteria</taxon>
        <taxon>Hyphomicrobiales</taxon>
        <taxon>Stappiaceae</taxon>
        <taxon>Stappia</taxon>
    </lineage>
</organism>
<evidence type="ECO:0000256" key="2">
    <source>
        <dbReference type="ARBA" id="ARBA00022857"/>
    </source>
</evidence>
<dbReference type="InterPro" id="IPR008927">
    <property type="entry name" value="6-PGluconate_DH-like_C_sf"/>
</dbReference>
<keyword evidence="4" id="KW-0641">Proline biosynthesis</keyword>
<dbReference type="AlphaFoldDB" id="A0A838XRL7"/>
<accession>A0A838XRL7</accession>
<comment type="pathway">
    <text evidence="4">Amino-acid biosynthesis; L-proline biosynthesis; L-proline from L-glutamate 5-semialdehyde: step 1/1.</text>
</comment>
<protein>
    <recommendedName>
        <fullName evidence="4 5">Pyrroline-5-carboxylate reductase</fullName>
        <shortName evidence="4">P5C reductase</shortName>
        <shortName evidence="4">P5CR</shortName>
        <ecNumber evidence="4 5">1.5.1.2</ecNumber>
    </recommendedName>
    <alternativeName>
        <fullName evidence="4">PCA reductase</fullName>
    </alternativeName>
</protein>
<name>A0A838XRL7_9HYPH</name>
<dbReference type="Gene3D" id="1.10.3730.10">
    <property type="entry name" value="ProC C-terminal domain-like"/>
    <property type="match status" value="1"/>
</dbReference>
<dbReference type="GO" id="GO:0055129">
    <property type="term" value="P:L-proline biosynthetic process"/>
    <property type="evidence" value="ECO:0007669"/>
    <property type="project" value="UniProtKB-UniRule"/>
</dbReference>
<dbReference type="PIRSF" id="PIRSF000193">
    <property type="entry name" value="Pyrrol-5-carb_rd"/>
    <property type="match status" value="1"/>
</dbReference>
<dbReference type="Pfam" id="PF14748">
    <property type="entry name" value="P5CR_dimer"/>
    <property type="match status" value="1"/>
</dbReference>
<comment type="caution">
    <text evidence="9">The sequence shown here is derived from an EMBL/GenBank/DDBJ whole genome shotgun (WGS) entry which is preliminary data.</text>
</comment>
<feature type="domain" description="Pyrroline-5-carboxylate reductase dimerisation" evidence="8">
    <location>
        <begin position="165"/>
        <end position="270"/>
    </location>
</feature>
<comment type="function">
    <text evidence="4">Catalyzes the reduction of 1-pyrroline-5-carboxylate (PCA) to L-proline.</text>
</comment>
<dbReference type="InterPro" id="IPR029036">
    <property type="entry name" value="P5CR_dimer"/>
</dbReference>
<dbReference type="PANTHER" id="PTHR11645">
    <property type="entry name" value="PYRROLINE-5-CARBOXYLATE REDUCTASE"/>
    <property type="match status" value="1"/>
</dbReference>
<evidence type="ECO:0000256" key="6">
    <source>
        <dbReference type="PIRSR" id="PIRSR000193-1"/>
    </source>
</evidence>
<evidence type="ECO:0000256" key="3">
    <source>
        <dbReference type="ARBA" id="ARBA00023002"/>
    </source>
</evidence>
<feature type="binding site" evidence="6">
    <location>
        <begin position="73"/>
        <end position="76"/>
    </location>
    <ligand>
        <name>NADP(+)</name>
        <dbReference type="ChEBI" id="CHEBI:58349"/>
    </ligand>
</feature>
<dbReference type="EMBL" id="JACEON010000004">
    <property type="protein sequence ID" value="MBA4611206.1"/>
    <property type="molecule type" value="Genomic_DNA"/>
</dbReference>
<dbReference type="InterPro" id="IPR000304">
    <property type="entry name" value="Pyrroline-COOH_reductase"/>
</dbReference>
<keyword evidence="4" id="KW-0028">Amino-acid biosynthesis</keyword>
<dbReference type="NCBIfam" id="TIGR00112">
    <property type="entry name" value="proC"/>
    <property type="match status" value="1"/>
</dbReference>
<feature type="binding site" evidence="6">
    <location>
        <begin position="12"/>
        <end position="17"/>
    </location>
    <ligand>
        <name>NADP(+)</name>
        <dbReference type="ChEBI" id="CHEBI:58349"/>
    </ligand>
</feature>
<evidence type="ECO:0000256" key="1">
    <source>
        <dbReference type="ARBA" id="ARBA00005525"/>
    </source>
</evidence>
<sequence>MTFSPERPLVLIGAGKMGGAMLAGWMARGVDPAAVLVVDPGPPPEIRELLLRHTIRLESAVPDGVKAGVLMLAIKPQMMDAVLGGLVGAVDGDTLVLSIAAGTPVGRFEQAFGQVAITRVMPNTPAQVGRGMSVAFANGATSAAQRATVDDLLAAIGASAWIEREEQMDAVTAVSGSGPAYVFYLVEAMAAAGERAGLDADLAMRLARQTVCGAGELLFQSELEAAELRRNVTSPKGTTEAALKVLMAEDGLQPVFDRAVAAAKRRSEELAG</sequence>
<dbReference type="InterPro" id="IPR028939">
    <property type="entry name" value="P5C_Rdtase_cat_N"/>
</dbReference>
<evidence type="ECO:0000259" key="7">
    <source>
        <dbReference type="Pfam" id="PF03807"/>
    </source>
</evidence>
<gene>
    <name evidence="4" type="primary">proC</name>
    <name evidence="9" type="ORF">H1W37_06070</name>
</gene>
<comment type="similarity">
    <text evidence="1 4">Belongs to the pyrroline-5-carboxylate reductase family.</text>
</comment>
<dbReference type="InterPro" id="IPR036291">
    <property type="entry name" value="NAD(P)-bd_dom_sf"/>
</dbReference>
<dbReference type="FunFam" id="1.10.3730.10:FF:000001">
    <property type="entry name" value="Pyrroline-5-carboxylate reductase"/>
    <property type="match status" value="1"/>
</dbReference>
<keyword evidence="2 4" id="KW-0521">NADP</keyword>
<evidence type="ECO:0000256" key="4">
    <source>
        <dbReference type="HAMAP-Rule" id="MF_01925"/>
    </source>
</evidence>
<dbReference type="EC" id="1.5.1.2" evidence="4 5"/>
<evidence type="ECO:0000259" key="8">
    <source>
        <dbReference type="Pfam" id="PF14748"/>
    </source>
</evidence>
<comment type="subcellular location">
    <subcellularLocation>
        <location evidence="4">Cytoplasm</location>
    </subcellularLocation>
</comment>
<keyword evidence="3 4" id="KW-0560">Oxidoreductase</keyword>
<proteinExistence type="inferred from homology"/>
<dbReference type="UniPathway" id="UPA00098">
    <property type="reaction ID" value="UER00361"/>
</dbReference>
<dbReference type="RefSeq" id="WP_181759401.1">
    <property type="nucleotide sequence ID" value="NZ_BMCR01000002.1"/>
</dbReference>
<dbReference type="SUPFAM" id="SSF51735">
    <property type="entry name" value="NAD(P)-binding Rossmann-fold domains"/>
    <property type="match status" value="1"/>
</dbReference>
<dbReference type="GO" id="GO:0005737">
    <property type="term" value="C:cytoplasm"/>
    <property type="evidence" value="ECO:0007669"/>
    <property type="project" value="UniProtKB-SubCell"/>
</dbReference>
<keyword evidence="4" id="KW-0963">Cytoplasm</keyword>
<evidence type="ECO:0000313" key="10">
    <source>
        <dbReference type="Proteomes" id="UP000559404"/>
    </source>
</evidence>
<evidence type="ECO:0000313" key="9">
    <source>
        <dbReference type="EMBL" id="MBA4611206.1"/>
    </source>
</evidence>
<comment type="catalytic activity">
    <reaction evidence="4">
        <text>L-proline + NADP(+) = (S)-1-pyrroline-5-carboxylate + NADPH + 2 H(+)</text>
        <dbReference type="Rhea" id="RHEA:14109"/>
        <dbReference type="ChEBI" id="CHEBI:15378"/>
        <dbReference type="ChEBI" id="CHEBI:17388"/>
        <dbReference type="ChEBI" id="CHEBI:57783"/>
        <dbReference type="ChEBI" id="CHEBI:58349"/>
        <dbReference type="ChEBI" id="CHEBI:60039"/>
        <dbReference type="EC" id="1.5.1.2"/>
    </reaction>
</comment>